<dbReference type="Gene3D" id="3.20.20.80">
    <property type="entry name" value="Glycosidases"/>
    <property type="match status" value="1"/>
</dbReference>
<evidence type="ECO:0000313" key="1">
    <source>
        <dbReference type="EMBL" id="SPZ85477.1"/>
    </source>
</evidence>
<dbReference type="CDD" id="cd11576">
    <property type="entry name" value="GH99_GH71_like_2"/>
    <property type="match status" value="1"/>
</dbReference>
<dbReference type="EMBL" id="UAUU01000008">
    <property type="protein sequence ID" value="SPZ85477.1"/>
    <property type="molecule type" value="Genomic_DNA"/>
</dbReference>
<sequence length="444" mass="49864">MYKPVSTIYKKNLLIMSIKKQTKLCMVFLLATLLASCSKIEKMMEQPLPKEEAKKANGNNAVSATGDVVGQITVGYQGWFSCAGDNSPMGTHWWHWTEAWQQTPSQGNFHIPSWPDNSEYQKKYNSNLPALGNGSPASLFSSFDDQTVNVQVKWMKDYGIHTAALQRFNPTGIEGPIRNAITAKVKTAAEQHGVKFYIMYDVSAWVNMQAEIKNDWLNLMKQYTQSPAYAKQNGKPVVGIWGFGFNDNNHPWSAAVCLDVIQWFRDQGCYVMGGTPTHWRLAQAGGDSRQGYIDVYKAFDMLSPWMVGRIGTIADVDHYAQHIQNADLQFCNLNNIDYQPCVLPGSLQEGQRKHGDFMWRQFYNLTSLGVKSMYVSMFDEYNESNQIAKTAATQQDVPVGLGIKSMDEDGTACSSDYYLRITMDGGKMLKGQIPLNPNRPTSPQ</sequence>
<accession>A0A2X2ITC9</accession>
<dbReference type="AlphaFoldDB" id="A0A2X2ITC9"/>
<reference evidence="1 2" key="1">
    <citation type="submission" date="2018-06" db="EMBL/GenBank/DDBJ databases">
        <authorList>
            <consortium name="Pathogen Informatics"/>
            <person name="Doyle S."/>
        </authorList>
    </citation>
    <scope>NUCLEOTIDE SEQUENCE [LARGE SCALE GENOMIC DNA]</scope>
    <source>
        <strain evidence="1 2">NCTC11343</strain>
    </source>
</reference>
<proteinExistence type="predicted"/>
<name>A0A2X2ITC9_SPHMU</name>
<protein>
    <recommendedName>
        <fullName evidence="3">Xylosidase</fullName>
    </recommendedName>
</protein>
<gene>
    <name evidence="1" type="ORF">NCTC11343_02039</name>
</gene>
<organism evidence="1 2">
    <name type="scientific">Sphingobacterium multivorum</name>
    <dbReference type="NCBI Taxonomy" id="28454"/>
    <lineage>
        <taxon>Bacteria</taxon>
        <taxon>Pseudomonadati</taxon>
        <taxon>Bacteroidota</taxon>
        <taxon>Sphingobacteriia</taxon>
        <taxon>Sphingobacteriales</taxon>
        <taxon>Sphingobacteriaceae</taxon>
        <taxon>Sphingobacterium</taxon>
    </lineage>
</organism>
<evidence type="ECO:0000313" key="2">
    <source>
        <dbReference type="Proteomes" id="UP000251241"/>
    </source>
</evidence>
<dbReference type="Proteomes" id="UP000251241">
    <property type="component" value="Unassembled WGS sequence"/>
</dbReference>
<evidence type="ECO:0008006" key="3">
    <source>
        <dbReference type="Google" id="ProtNLM"/>
    </source>
</evidence>